<dbReference type="SUPFAM" id="SSF53474">
    <property type="entry name" value="alpha/beta-Hydrolases"/>
    <property type="match status" value="1"/>
</dbReference>
<feature type="chain" id="PRO_5009579514" evidence="5">
    <location>
        <begin position="23"/>
        <end position="519"/>
    </location>
</feature>
<name>A0A1G1THR9_9BACT</name>
<keyword evidence="5" id="KW-0732">Signal</keyword>
<dbReference type="GO" id="GO:0016042">
    <property type="term" value="P:lipid catabolic process"/>
    <property type="evidence" value="ECO:0007669"/>
    <property type="project" value="UniProtKB-KW"/>
</dbReference>
<evidence type="ECO:0000256" key="4">
    <source>
        <dbReference type="PROSITE-ProRule" id="PRU00339"/>
    </source>
</evidence>
<dbReference type="Gene3D" id="1.25.40.10">
    <property type="entry name" value="Tetratricopeptide repeat domain"/>
    <property type="match status" value="1"/>
</dbReference>
<keyword evidence="4" id="KW-0802">TPR repeat</keyword>
<dbReference type="EMBL" id="MDZA01000147">
    <property type="protein sequence ID" value="OGX90432.1"/>
    <property type="molecule type" value="Genomic_DNA"/>
</dbReference>
<gene>
    <name evidence="6" type="ORF">BEN49_22735</name>
</gene>
<keyword evidence="2" id="KW-0442">Lipid degradation</keyword>
<dbReference type="SUPFAM" id="SSF48452">
    <property type="entry name" value="TPR-like"/>
    <property type="match status" value="1"/>
</dbReference>
<dbReference type="AlphaFoldDB" id="A0A1G1THR9"/>
<dbReference type="PROSITE" id="PS50005">
    <property type="entry name" value="TPR"/>
    <property type="match status" value="1"/>
</dbReference>
<dbReference type="PANTHER" id="PTHR10272">
    <property type="entry name" value="PLATELET-ACTIVATING FACTOR ACETYLHYDROLASE"/>
    <property type="match status" value="1"/>
</dbReference>
<comment type="caution">
    <text evidence="6">The sequence shown here is derived from an EMBL/GenBank/DDBJ whole genome shotgun (WGS) entry which is preliminary data.</text>
</comment>
<dbReference type="Gene3D" id="3.40.50.1820">
    <property type="entry name" value="alpha/beta hydrolase"/>
    <property type="match status" value="2"/>
</dbReference>
<accession>A0A1G1THR9</accession>
<feature type="signal peptide" evidence="5">
    <location>
        <begin position="1"/>
        <end position="22"/>
    </location>
</feature>
<evidence type="ECO:0000313" key="6">
    <source>
        <dbReference type="EMBL" id="OGX90432.1"/>
    </source>
</evidence>
<proteinExistence type="predicted"/>
<keyword evidence="3" id="KW-0443">Lipid metabolism</keyword>
<dbReference type="GO" id="GO:0003847">
    <property type="term" value="F:1-alkyl-2-acetylglycerophosphocholine esterase activity"/>
    <property type="evidence" value="ECO:0007669"/>
    <property type="project" value="TreeGrafter"/>
</dbReference>
<reference evidence="6 7" key="1">
    <citation type="submission" date="2016-08" db="EMBL/GenBank/DDBJ databases">
        <title>Hymenobacter coccineus sp. nov., Hymenobacter lapidarius sp. nov. and Hymenobacter glacialis sp. nov., isolated from Antarctic soil.</title>
        <authorList>
            <person name="Sedlacek I."/>
            <person name="Kralova S."/>
            <person name="Kyrova K."/>
            <person name="Maslanova I."/>
            <person name="Stankova E."/>
            <person name="Vrbovska V."/>
            <person name="Nemec M."/>
            <person name="Bartak M."/>
            <person name="Svec P."/>
            <person name="Busse H.-J."/>
            <person name="Pantucek R."/>
        </authorList>
    </citation>
    <scope>NUCLEOTIDE SEQUENCE [LARGE SCALE GENOMIC DNA]</scope>
    <source>
        <strain evidence="6 7">CCM 8649</strain>
    </source>
</reference>
<dbReference type="PANTHER" id="PTHR10272:SF0">
    <property type="entry name" value="PLATELET-ACTIVATING FACTOR ACETYLHYDROLASE"/>
    <property type="match status" value="1"/>
</dbReference>
<evidence type="ECO:0000256" key="1">
    <source>
        <dbReference type="ARBA" id="ARBA00022801"/>
    </source>
</evidence>
<evidence type="ECO:0000256" key="5">
    <source>
        <dbReference type="SAM" id="SignalP"/>
    </source>
</evidence>
<dbReference type="InterPro" id="IPR011990">
    <property type="entry name" value="TPR-like_helical_dom_sf"/>
</dbReference>
<dbReference type="InterPro" id="IPR017395">
    <property type="entry name" value="Chlorophyllase-like"/>
</dbReference>
<sequence length="519" mass="57066">MTLMRKVLFFLLLCLTAYPGKATNFHSPNVAGPYGVGFRVVQHYDRAHVYKQRIDLTSGTTTPGERARPVQTLIWYPAKKTSGQPLRYGDYVRLAATETEFARSPAEVDRLVTAALAENYANLDSKQRQLELAQPMLARQAADAAPQQFPVLIYAPGSSSSAYENADLCEYLASHGYIVLASPSLGVTTRSMTLDLEGAEAQASDISFLVGYAATLAQADKAKIAVIGYSFGGLANVLAAAQDDRISALVALDGSVRYYPAIAQAATYATPERLAVPLLYLGGKPATAEAMHRNNQISSYSLLNQLKYADFYNVTMYTMEHAAFQSESLRLGPEQRFGDYTRAEATVAYGWMERYVLAFLNAYLKGEAGAATFLHNAPKANGVPIHLLSVEAQRAESAPPTLTTLATTFATQHYTNLAESYRAMTKTAPAFKPAERALISWGEPFLDEKRYAPAVEIYELVNALYPDSPRAAFYLALAYDKNQDRARAIENYQRVLSFWPDMAEAQQSILRLRAQSPSK</sequence>
<keyword evidence="7" id="KW-1185">Reference proteome</keyword>
<protein>
    <submittedName>
        <fullName evidence="6">Uncharacterized protein</fullName>
    </submittedName>
</protein>
<dbReference type="Pfam" id="PF07224">
    <property type="entry name" value="Chlorophyllase"/>
    <property type="match status" value="1"/>
</dbReference>
<dbReference type="Pfam" id="PF13174">
    <property type="entry name" value="TPR_6"/>
    <property type="match status" value="1"/>
</dbReference>
<dbReference type="InterPro" id="IPR029058">
    <property type="entry name" value="AB_hydrolase_fold"/>
</dbReference>
<evidence type="ECO:0000256" key="2">
    <source>
        <dbReference type="ARBA" id="ARBA00022963"/>
    </source>
</evidence>
<feature type="repeat" description="TPR" evidence="4">
    <location>
        <begin position="469"/>
        <end position="502"/>
    </location>
</feature>
<dbReference type="Proteomes" id="UP000177506">
    <property type="component" value="Unassembled WGS sequence"/>
</dbReference>
<keyword evidence="1" id="KW-0378">Hydrolase</keyword>
<evidence type="ECO:0000313" key="7">
    <source>
        <dbReference type="Proteomes" id="UP000177506"/>
    </source>
</evidence>
<dbReference type="InterPro" id="IPR019734">
    <property type="entry name" value="TPR_rpt"/>
</dbReference>
<evidence type="ECO:0000256" key="3">
    <source>
        <dbReference type="ARBA" id="ARBA00023098"/>
    </source>
</evidence>
<organism evidence="6 7">
    <name type="scientific">Hymenobacter coccineus</name>
    <dbReference type="NCBI Taxonomy" id="1908235"/>
    <lineage>
        <taxon>Bacteria</taxon>
        <taxon>Pseudomonadati</taxon>
        <taxon>Bacteroidota</taxon>
        <taxon>Cytophagia</taxon>
        <taxon>Cytophagales</taxon>
        <taxon>Hymenobacteraceae</taxon>
        <taxon>Hymenobacter</taxon>
    </lineage>
</organism>